<reference evidence="1 2" key="1">
    <citation type="journal article" date="2019" name="Sci. Rep.">
        <title>Orb-weaving spider Araneus ventricosus genome elucidates the spidroin gene catalogue.</title>
        <authorList>
            <person name="Kono N."/>
            <person name="Nakamura H."/>
            <person name="Ohtoshi R."/>
            <person name="Moran D.A.P."/>
            <person name="Shinohara A."/>
            <person name="Yoshida Y."/>
            <person name="Fujiwara M."/>
            <person name="Mori M."/>
            <person name="Tomita M."/>
            <person name="Arakawa K."/>
        </authorList>
    </citation>
    <scope>NUCLEOTIDE SEQUENCE [LARGE SCALE GENOMIC DNA]</scope>
</reference>
<evidence type="ECO:0000313" key="2">
    <source>
        <dbReference type="Proteomes" id="UP000499080"/>
    </source>
</evidence>
<dbReference type="EMBL" id="BGPR01146345">
    <property type="protein sequence ID" value="GBN77370.1"/>
    <property type="molecule type" value="Genomic_DNA"/>
</dbReference>
<comment type="caution">
    <text evidence="1">The sequence shown here is derived from an EMBL/GenBank/DDBJ whole genome shotgun (WGS) entry which is preliminary data.</text>
</comment>
<name>A0A4Y2RPQ5_ARAVE</name>
<organism evidence="1 2">
    <name type="scientific">Araneus ventricosus</name>
    <name type="common">Orbweaver spider</name>
    <name type="synonym">Epeira ventricosa</name>
    <dbReference type="NCBI Taxonomy" id="182803"/>
    <lineage>
        <taxon>Eukaryota</taxon>
        <taxon>Metazoa</taxon>
        <taxon>Ecdysozoa</taxon>
        <taxon>Arthropoda</taxon>
        <taxon>Chelicerata</taxon>
        <taxon>Arachnida</taxon>
        <taxon>Araneae</taxon>
        <taxon>Araneomorphae</taxon>
        <taxon>Entelegynae</taxon>
        <taxon>Araneoidea</taxon>
        <taxon>Araneidae</taxon>
        <taxon>Araneus</taxon>
    </lineage>
</organism>
<evidence type="ECO:0000313" key="1">
    <source>
        <dbReference type="EMBL" id="GBN77370.1"/>
    </source>
</evidence>
<dbReference type="AlphaFoldDB" id="A0A4Y2RPQ5"/>
<keyword evidence="2" id="KW-1185">Reference proteome</keyword>
<protein>
    <submittedName>
        <fullName evidence="1">Uncharacterized protein</fullName>
    </submittedName>
</protein>
<accession>A0A4Y2RPQ5</accession>
<gene>
    <name evidence="1" type="ORF">AVEN_88492_1</name>
</gene>
<proteinExistence type="predicted"/>
<sequence length="99" mass="11667">MEKSKLPSNYDYLDISQANEVYFFRIKQIKEELSAMANAVCFTTSLRSKTSHVTLRANEKRPHSLLCRIRKYASRTRDFHETGVKWTLSHEIFNIELNL</sequence>
<dbReference type="Proteomes" id="UP000499080">
    <property type="component" value="Unassembled WGS sequence"/>
</dbReference>